<dbReference type="RefSeq" id="WP_073072626.1">
    <property type="nucleotide sequence ID" value="NZ_MPPI01000018.1"/>
</dbReference>
<dbReference type="Pfam" id="PF18068">
    <property type="entry name" value="Npun_R1517"/>
    <property type="match status" value="1"/>
</dbReference>
<proteinExistence type="predicted"/>
<dbReference type="AlphaFoldDB" id="A0A2T1DDF3"/>
<organism evidence="2 3">
    <name type="scientific">Phormidesmis priestleyi ULC007</name>
    <dbReference type="NCBI Taxonomy" id="1920490"/>
    <lineage>
        <taxon>Bacteria</taxon>
        <taxon>Bacillati</taxon>
        <taxon>Cyanobacteriota</taxon>
        <taxon>Cyanophyceae</taxon>
        <taxon>Leptolyngbyales</taxon>
        <taxon>Leptolyngbyaceae</taxon>
        <taxon>Phormidesmis</taxon>
    </lineage>
</organism>
<feature type="domain" description="Npun R1517" evidence="1">
    <location>
        <begin position="15"/>
        <end position="88"/>
    </location>
</feature>
<dbReference type="EMBL" id="PVWG01000017">
    <property type="protein sequence ID" value="PSB18483.1"/>
    <property type="molecule type" value="Genomic_DNA"/>
</dbReference>
<gene>
    <name evidence="2" type="ORF">C7B65_15430</name>
</gene>
<reference evidence="2 3" key="2">
    <citation type="submission" date="2018-03" db="EMBL/GenBank/DDBJ databases">
        <title>The ancient ancestry and fast evolution of plastids.</title>
        <authorList>
            <person name="Moore K.R."/>
            <person name="Magnabosco C."/>
            <person name="Momper L."/>
            <person name="Gold D.A."/>
            <person name="Bosak T."/>
            <person name="Fournier G.P."/>
        </authorList>
    </citation>
    <scope>NUCLEOTIDE SEQUENCE [LARGE SCALE GENOMIC DNA]</scope>
    <source>
        <strain evidence="2 3">ULC007</strain>
    </source>
</reference>
<evidence type="ECO:0000259" key="1">
    <source>
        <dbReference type="Pfam" id="PF18068"/>
    </source>
</evidence>
<dbReference type="Gene3D" id="6.20.180.10">
    <property type="match status" value="1"/>
</dbReference>
<evidence type="ECO:0000313" key="2">
    <source>
        <dbReference type="EMBL" id="PSB18483.1"/>
    </source>
</evidence>
<protein>
    <recommendedName>
        <fullName evidence="1">Npun R1517 domain-containing protein</fullName>
    </recommendedName>
</protein>
<comment type="caution">
    <text evidence="2">The sequence shown here is derived from an EMBL/GenBank/DDBJ whole genome shotgun (WGS) entry which is preliminary data.</text>
</comment>
<reference evidence="2 3" key="1">
    <citation type="submission" date="2018-02" db="EMBL/GenBank/DDBJ databases">
        <authorList>
            <person name="Cohen D.B."/>
            <person name="Kent A.D."/>
        </authorList>
    </citation>
    <scope>NUCLEOTIDE SEQUENCE [LARGE SCALE GENOMIC DNA]</scope>
    <source>
        <strain evidence="2 3">ULC007</strain>
    </source>
</reference>
<accession>A0A2T1DDF3</accession>
<keyword evidence="3" id="KW-1185">Reference proteome</keyword>
<dbReference type="InterPro" id="IPR040744">
    <property type="entry name" value="Npun_R1517"/>
</dbReference>
<name>A0A2T1DDF3_9CYAN</name>
<sequence length="91" mass="10789">MKYDSLEYQPTDNHEVGVYECEIHLKFRLVEEKRVLKDREQLLEMLLDAFACGSDEYMEPIQVEVEAQEISEIAASPQMRRQLIRLRNSKD</sequence>
<dbReference type="OrthoDB" id="487556at2"/>
<evidence type="ECO:0000313" key="3">
    <source>
        <dbReference type="Proteomes" id="UP000238634"/>
    </source>
</evidence>
<dbReference type="Proteomes" id="UP000238634">
    <property type="component" value="Unassembled WGS sequence"/>
</dbReference>